<name>A0ABW1AN58_9RHOO</name>
<evidence type="ECO:0000259" key="6">
    <source>
        <dbReference type="Pfam" id="PF08479"/>
    </source>
</evidence>
<evidence type="ECO:0000313" key="8">
    <source>
        <dbReference type="Proteomes" id="UP001595974"/>
    </source>
</evidence>
<feature type="domain" description="Haemolysin activator HlyB C-terminal" evidence="5">
    <location>
        <begin position="169"/>
        <end position="491"/>
    </location>
</feature>
<accession>A0ABW1AN58</accession>
<sequence>MRVSKPSRLFAGLLLGLFSGMAMAQAGGGLDILEFAVEGNTALPAETVERAVTPFLGPGRAVSDVDAARAALEKVYHDAGFLTVTVEVPNQKVDEGVVLLQVVEGRVERYKLTGAEYTLPSKVREATPSMAAGKVPNFNEIQEDLTRLGRNPDLRVNPLLRPGARPGSVEIELAMEDASPLHGSIEINNKQGADTDTGRVEAAVRYDNLWQRRHSIGLNYFVAPSDPNHVEVWGINYSMPLGKSVLAGYFVRSNSDVPTVFDTQSLGDGDTMGLRWIRPLPLAGRLYHSVSLGADYKNNEQTTVLLDQAFTVRQPLRYWALSAAYSGGYVGDSGEWKFGASFVLGPRGPNERTVRDSAGNPVDQFENRRPGARPNFSLWRADLEYRQPFGGGWQALGRAELQRANGPLVNTEQFSAGGMDSVRGYLEGELQGDDGTRLGLELQSPPLLTIAERYPLSGVAFYDWARLRTRDAAEGQRASSILASAGLGLRLGDKRGFSGEMLWATVFQPGAPAEDRTRDGDGRAVLRVKYEF</sequence>
<dbReference type="Proteomes" id="UP001595974">
    <property type="component" value="Unassembled WGS sequence"/>
</dbReference>
<evidence type="ECO:0000256" key="4">
    <source>
        <dbReference type="SAM" id="SignalP"/>
    </source>
</evidence>
<dbReference type="PANTHER" id="PTHR34597">
    <property type="entry name" value="SLR1661 PROTEIN"/>
    <property type="match status" value="1"/>
</dbReference>
<keyword evidence="2" id="KW-0812">Transmembrane</keyword>
<feature type="chain" id="PRO_5045063328" evidence="4">
    <location>
        <begin position="25"/>
        <end position="532"/>
    </location>
</feature>
<reference evidence="8" key="1">
    <citation type="journal article" date="2019" name="Int. J. Syst. Evol. Microbiol.">
        <title>The Global Catalogue of Microorganisms (GCM) 10K type strain sequencing project: providing services to taxonomists for standard genome sequencing and annotation.</title>
        <authorList>
            <consortium name="The Broad Institute Genomics Platform"/>
            <consortium name="The Broad Institute Genome Sequencing Center for Infectious Disease"/>
            <person name="Wu L."/>
            <person name="Ma J."/>
        </authorList>
    </citation>
    <scope>NUCLEOTIDE SEQUENCE [LARGE SCALE GENOMIC DNA]</scope>
    <source>
        <strain evidence="8">SHR3</strain>
    </source>
</reference>
<keyword evidence="1" id="KW-0472">Membrane</keyword>
<evidence type="ECO:0000256" key="2">
    <source>
        <dbReference type="ARBA" id="ARBA00022692"/>
    </source>
</evidence>
<evidence type="ECO:0000256" key="1">
    <source>
        <dbReference type="ARBA" id="ARBA00022452"/>
    </source>
</evidence>
<dbReference type="Pfam" id="PF03865">
    <property type="entry name" value="ShlB"/>
    <property type="match status" value="1"/>
</dbReference>
<dbReference type="RefSeq" id="WP_096452471.1">
    <property type="nucleotide sequence ID" value="NZ_JBHSOG010000014.1"/>
</dbReference>
<dbReference type="EMBL" id="JBHSOG010000014">
    <property type="protein sequence ID" value="MFC5768722.1"/>
    <property type="molecule type" value="Genomic_DNA"/>
</dbReference>
<proteinExistence type="predicted"/>
<dbReference type="PANTHER" id="PTHR34597:SF6">
    <property type="entry name" value="BLR6126 PROTEIN"/>
    <property type="match status" value="1"/>
</dbReference>
<dbReference type="Pfam" id="PF08479">
    <property type="entry name" value="POTRA_2"/>
    <property type="match status" value="1"/>
</dbReference>
<dbReference type="InterPro" id="IPR005565">
    <property type="entry name" value="Hemolysn_activator_HlyB_C"/>
</dbReference>
<dbReference type="InterPro" id="IPR013686">
    <property type="entry name" value="Polypept-transport_assoc_ShlB"/>
</dbReference>
<gene>
    <name evidence="7" type="ORF">ACFPTN_05000</name>
</gene>
<dbReference type="Gene3D" id="3.10.20.310">
    <property type="entry name" value="membrane protein fhac"/>
    <property type="match status" value="1"/>
</dbReference>
<keyword evidence="3" id="KW-0998">Cell outer membrane</keyword>
<keyword evidence="4" id="KW-0732">Signal</keyword>
<feature type="domain" description="Polypeptide-transport-associated ShlB-type" evidence="6">
    <location>
        <begin position="32"/>
        <end position="105"/>
    </location>
</feature>
<evidence type="ECO:0000259" key="5">
    <source>
        <dbReference type="Pfam" id="PF03865"/>
    </source>
</evidence>
<feature type="signal peptide" evidence="4">
    <location>
        <begin position="1"/>
        <end position="24"/>
    </location>
</feature>
<comment type="caution">
    <text evidence="7">The sequence shown here is derived from an EMBL/GenBank/DDBJ whole genome shotgun (WGS) entry which is preliminary data.</text>
</comment>
<evidence type="ECO:0000313" key="7">
    <source>
        <dbReference type="EMBL" id="MFC5768722.1"/>
    </source>
</evidence>
<dbReference type="InterPro" id="IPR051544">
    <property type="entry name" value="TPS_OM_transporter"/>
</dbReference>
<organism evidence="7 8">
    <name type="scientific">Thauera sinica</name>
    <dbReference type="NCBI Taxonomy" id="2665146"/>
    <lineage>
        <taxon>Bacteria</taxon>
        <taxon>Pseudomonadati</taxon>
        <taxon>Pseudomonadota</taxon>
        <taxon>Betaproteobacteria</taxon>
        <taxon>Rhodocyclales</taxon>
        <taxon>Zoogloeaceae</taxon>
        <taxon>Thauera</taxon>
    </lineage>
</organism>
<keyword evidence="1" id="KW-1134">Transmembrane beta strand</keyword>
<dbReference type="Gene3D" id="2.40.160.50">
    <property type="entry name" value="membrane protein fhac: a member of the omp85/tpsb transporter family"/>
    <property type="match status" value="1"/>
</dbReference>
<protein>
    <submittedName>
        <fullName evidence="7">ShlB/FhaC/HecB family hemolysin secretion/activation protein</fullName>
    </submittedName>
</protein>
<evidence type="ECO:0000256" key="3">
    <source>
        <dbReference type="ARBA" id="ARBA00023237"/>
    </source>
</evidence>
<keyword evidence="8" id="KW-1185">Reference proteome</keyword>